<dbReference type="AlphaFoldDB" id="A0A2P2P9E6"/>
<organism evidence="1">
    <name type="scientific">Rhizophora mucronata</name>
    <name type="common">Asiatic mangrove</name>
    <dbReference type="NCBI Taxonomy" id="61149"/>
    <lineage>
        <taxon>Eukaryota</taxon>
        <taxon>Viridiplantae</taxon>
        <taxon>Streptophyta</taxon>
        <taxon>Embryophyta</taxon>
        <taxon>Tracheophyta</taxon>
        <taxon>Spermatophyta</taxon>
        <taxon>Magnoliopsida</taxon>
        <taxon>eudicotyledons</taxon>
        <taxon>Gunneridae</taxon>
        <taxon>Pentapetalae</taxon>
        <taxon>rosids</taxon>
        <taxon>fabids</taxon>
        <taxon>Malpighiales</taxon>
        <taxon>Rhizophoraceae</taxon>
        <taxon>Rhizophora</taxon>
    </lineage>
</organism>
<evidence type="ECO:0000313" key="1">
    <source>
        <dbReference type="EMBL" id="MBX51365.1"/>
    </source>
</evidence>
<reference evidence="1" key="1">
    <citation type="submission" date="2018-02" db="EMBL/GenBank/DDBJ databases">
        <title>Rhizophora mucronata_Transcriptome.</title>
        <authorList>
            <person name="Meera S.P."/>
            <person name="Sreeshan A."/>
            <person name="Augustine A."/>
        </authorList>
    </citation>
    <scope>NUCLEOTIDE SEQUENCE</scope>
    <source>
        <tissue evidence="1">Leaf</tissue>
    </source>
</reference>
<protein>
    <submittedName>
        <fullName evidence="1">Uncharacterized protein</fullName>
    </submittedName>
</protein>
<name>A0A2P2P9E6_RHIMU</name>
<proteinExistence type="predicted"/>
<dbReference type="EMBL" id="GGEC01070881">
    <property type="protein sequence ID" value="MBX51365.1"/>
    <property type="molecule type" value="Transcribed_RNA"/>
</dbReference>
<sequence>MSFICSMRFTLCLIVEE</sequence>
<accession>A0A2P2P9E6</accession>